<keyword evidence="2" id="KW-1185">Reference proteome</keyword>
<dbReference type="EMBL" id="JBDKXB010000021">
    <property type="protein sequence ID" value="MEY6433461.1"/>
    <property type="molecule type" value="Genomic_DNA"/>
</dbReference>
<organism evidence="1 2">
    <name type="scientific">Thioalkalicoccus limnaeus</name>
    <dbReference type="NCBI Taxonomy" id="120681"/>
    <lineage>
        <taxon>Bacteria</taxon>
        <taxon>Pseudomonadati</taxon>
        <taxon>Pseudomonadota</taxon>
        <taxon>Gammaproteobacteria</taxon>
        <taxon>Chromatiales</taxon>
        <taxon>Chromatiaceae</taxon>
        <taxon>Thioalkalicoccus</taxon>
    </lineage>
</organism>
<gene>
    <name evidence="1" type="ORF">ABC977_13725</name>
</gene>
<evidence type="ECO:0000313" key="2">
    <source>
        <dbReference type="Proteomes" id="UP001564408"/>
    </source>
</evidence>
<evidence type="ECO:0008006" key="3">
    <source>
        <dbReference type="Google" id="ProtNLM"/>
    </source>
</evidence>
<sequence>MPEKDRPVLAAAIRLGCDALVTGDRTHFGAGYGRVFGDVAIHSPRSLAEQILA</sequence>
<protein>
    <recommendedName>
        <fullName evidence="3">PIN domain-containing protein</fullName>
    </recommendedName>
</protein>
<reference evidence="1 2" key="1">
    <citation type="submission" date="2024-05" db="EMBL/GenBank/DDBJ databases">
        <title>Genome Sequence and Characterization of the New Strain Purple Sulfur Bacterium of Genus Thioalkalicoccus.</title>
        <authorList>
            <person name="Bryantseva I.A."/>
            <person name="Kyndt J.A."/>
            <person name="Imhoff J.F."/>
        </authorList>
    </citation>
    <scope>NUCLEOTIDE SEQUENCE [LARGE SCALE GENOMIC DNA]</scope>
    <source>
        <strain evidence="1 2">Um2</strain>
    </source>
</reference>
<accession>A0ABV4BFZ5</accession>
<comment type="caution">
    <text evidence="1">The sequence shown here is derived from an EMBL/GenBank/DDBJ whole genome shotgun (WGS) entry which is preliminary data.</text>
</comment>
<proteinExistence type="predicted"/>
<dbReference type="Proteomes" id="UP001564408">
    <property type="component" value="Unassembled WGS sequence"/>
</dbReference>
<name>A0ABV4BFZ5_9GAMM</name>
<evidence type="ECO:0000313" key="1">
    <source>
        <dbReference type="EMBL" id="MEY6433461.1"/>
    </source>
</evidence>